<dbReference type="InterPro" id="IPR038765">
    <property type="entry name" value="Papain-like_cys_pep_sf"/>
</dbReference>
<feature type="domain" description="Transglutaminase-like" evidence="1">
    <location>
        <begin position="299"/>
        <end position="356"/>
    </location>
</feature>
<dbReference type="Proteomes" id="UP000035704">
    <property type="component" value="Chromosome"/>
</dbReference>
<dbReference type="AlphaFoldDB" id="A0A0G3WCX7"/>
<proteinExistence type="predicted"/>
<dbReference type="PANTHER" id="PTHR33490">
    <property type="entry name" value="BLR5614 PROTEIN-RELATED"/>
    <property type="match status" value="1"/>
</dbReference>
<dbReference type="Gene3D" id="3.10.620.30">
    <property type="match status" value="1"/>
</dbReference>
<dbReference type="SMART" id="SM00460">
    <property type="entry name" value="TGc"/>
    <property type="match status" value="1"/>
</dbReference>
<protein>
    <submittedName>
        <fullName evidence="2">Trputative cysteine protease</fullName>
    </submittedName>
</protein>
<dbReference type="KEGG" id="cace:CACET_c27630"/>
<evidence type="ECO:0000313" key="3">
    <source>
        <dbReference type="Proteomes" id="UP000035704"/>
    </source>
</evidence>
<dbReference type="STRING" id="84022.CACET_c27630"/>
<dbReference type="EMBL" id="CP009687">
    <property type="protein sequence ID" value="AKL96208.1"/>
    <property type="molecule type" value="Genomic_DNA"/>
</dbReference>
<dbReference type="GO" id="GO:0006508">
    <property type="term" value="P:proteolysis"/>
    <property type="evidence" value="ECO:0007669"/>
    <property type="project" value="UniProtKB-KW"/>
</dbReference>
<organism evidence="2 3">
    <name type="scientific">Clostridium aceticum</name>
    <dbReference type="NCBI Taxonomy" id="84022"/>
    <lineage>
        <taxon>Bacteria</taxon>
        <taxon>Bacillati</taxon>
        <taxon>Bacillota</taxon>
        <taxon>Clostridia</taxon>
        <taxon>Eubacteriales</taxon>
        <taxon>Clostridiaceae</taxon>
        <taxon>Clostridium</taxon>
    </lineage>
</organism>
<accession>A0A0G3WCX7</accession>
<sequence length="373" mass="42258">MKRQTAIKTIIIVIAGVLVAIPLTDVAIGNTDTNLFNNKSAIVYNVKSHKEIKNGSLTVTMEDESENYLETGHIKIKSKKSGVVWMDAKDINSTSEGKVLCQYVVRWHTYNSKQGKQDKNRRIPDLGMKVITDTENEFIIPIPENMNVDNNDLGVIVYLALQEIDGNGYKSYDEINIEPEQLSKPASLQTDGKIYGDDGSGYISIEDYIKYAKQIEHLTPEEQDYRDYEIKKYTNSNSLIDLETNEVVISKAAELREASESDEEFIGKVYKLISSMEYDYELFNENKDGRFYLPEIDSKFIEGKGICTNKSWIIATMLRSQGIPTKIVDGYQELLGNHSWNEVLIIGQWVHIDATNGQGFYGNIVGYEPLRVS</sequence>
<evidence type="ECO:0000313" key="2">
    <source>
        <dbReference type="EMBL" id="AKL96208.1"/>
    </source>
</evidence>
<gene>
    <name evidence="2" type="ORF">CACET_c27630</name>
</gene>
<reference evidence="2 3" key="1">
    <citation type="submission" date="2014-10" db="EMBL/GenBank/DDBJ databases">
        <title>Genome sequence of Clostridium aceticum DSM 1496.</title>
        <authorList>
            <person name="Poehlein A."/>
            <person name="Schiel-Bengelsdorf B."/>
            <person name="Gottschalk G."/>
            <person name="Duerre P."/>
            <person name="Daniel R."/>
        </authorList>
    </citation>
    <scope>NUCLEOTIDE SEQUENCE [LARGE SCALE GENOMIC DNA]</scope>
    <source>
        <strain evidence="2 3">DSM 1496</strain>
    </source>
</reference>
<keyword evidence="3" id="KW-1185">Reference proteome</keyword>
<dbReference type="InterPro" id="IPR002931">
    <property type="entry name" value="Transglutaminase-like"/>
</dbReference>
<dbReference type="OrthoDB" id="1817605at2"/>
<evidence type="ECO:0000259" key="1">
    <source>
        <dbReference type="SMART" id="SM00460"/>
    </source>
</evidence>
<dbReference type="GO" id="GO:0008233">
    <property type="term" value="F:peptidase activity"/>
    <property type="evidence" value="ECO:0007669"/>
    <property type="project" value="UniProtKB-KW"/>
</dbReference>
<dbReference type="RefSeq" id="WP_052661472.1">
    <property type="nucleotide sequence ID" value="NZ_CP009687.1"/>
</dbReference>
<dbReference type="SUPFAM" id="SSF54001">
    <property type="entry name" value="Cysteine proteinases"/>
    <property type="match status" value="1"/>
</dbReference>
<dbReference type="Pfam" id="PF01841">
    <property type="entry name" value="Transglut_core"/>
    <property type="match status" value="1"/>
</dbReference>
<dbReference type="PATRIC" id="fig|84022.6.peg.2805"/>
<name>A0A0G3WCX7_9CLOT</name>
<keyword evidence="2" id="KW-0645">Protease</keyword>
<keyword evidence="2" id="KW-0378">Hydrolase</keyword>